<keyword evidence="1" id="KW-0812">Transmembrane</keyword>
<keyword evidence="1" id="KW-1133">Transmembrane helix</keyword>
<evidence type="ECO:0000256" key="1">
    <source>
        <dbReference type="SAM" id="Phobius"/>
    </source>
</evidence>
<dbReference type="Proteomes" id="UP000184080">
    <property type="component" value="Unassembled WGS sequence"/>
</dbReference>
<dbReference type="InterPro" id="IPR038330">
    <property type="entry name" value="TspO/MBR-related_sf"/>
</dbReference>
<feature type="transmembrane region" description="Helical" evidence="1">
    <location>
        <begin position="49"/>
        <end position="72"/>
    </location>
</feature>
<feature type="transmembrane region" description="Helical" evidence="1">
    <location>
        <begin position="236"/>
        <end position="256"/>
    </location>
</feature>
<evidence type="ECO:0000313" key="2">
    <source>
        <dbReference type="EMBL" id="SHJ74730.1"/>
    </source>
</evidence>
<feature type="transmembrane region" description="Helical" evidence="1">
    <location>
        <begin position="153"/>
        <end position="175"/>
    </location>
</feature>
<dbReference type="EMBL" id="FQZO01000007">
    <property type="protein sequence ID" value="SHJ74730.1"/>
    <property type="molecule type" value="Genomic_DNA"/>
</dbReference>
<dbReference type="STRING" id="1121298.SAMN05444401_3784"/>
<feature type="transmembrane region" description="Helical" evidence="1">
    <location>
        <begin position="187"/>
        <end position="206"/>
    </location>
</feature>
<feature type="transmembrane region" description="Helical" evidence="1">
    <location>
        <begin position="211"/>
        <end position="230"/>
    </location>
</feature>
<keyword evidence="1" id="KW-0472">Membrane</keyword>
<dbReference type="Gene3D" id="1.20.1260.100">
    <property type="entry name" value="TspO/MBR protein"/>
    <property type="match status" value="1"/>
</dbReference>
<dbReference type="PANTHER" id="PTHR33802">
    <property type="entry name" value="SI:CH211-161H7.5-RELATED"/>
    <property type="match status" value="1"/>
</dbReference>
<gene>
    <name evidence="2" type="ORF">SAMN05444401_3784</name>
</gene>
<keyword evidence="3" id="KW-1185">Reference proteome</keyword>
<accession>A0A1M6LU95</accession>
<feature type="transmembrane region" description="Helical" evidence="1">
    <location>
        <begin position="12"/>
        <end position="29"/>
    </location>
</feature>
<dbReference type="AlphaFoldDB" id="A0A1M6LU95"/>
<sequence length="264" mass="29681">MMKESKSYRSLQILNVLFFIAVVAVNAMANLLPINGYTTGELSDMYPNLFVPAGFTFSIWGLIYILLLIFCIYQLKGIINGNEVRKEVLDKIGILFIVTCIFNISWIFAWHYLQVGLSIIVMLAFLVTLIILHRSLKIGIEATSKGEKYAVHIVFSIYLGWISIATIANITAGLVNANWDRFGLSEVFWTVTVIIIGTIITLLMLYKYNDIFYSLVPIWAFIGIISKRLSQGGAEAKPIVTTCIACTVVIAIGILLRAKKWFEY</sequence>
<dbReference type="PANTHER" id="PTHR33802:SF1">
    <property type="entry name" value="XK-RELATED PROTEIN"/>
    <property type="match status" value="1"/>
</dbReference>
<reference evidence="2 3" key="1">
    <citation type="submission" date="2016-11" db="EMBL/GenBank/DDBJ databases">
        <authorList>
            <person name="Jaros S."/>
            <person name="Januszkiewicz K."/>
            <person name="Wedrychowicz H."/>
        </authorList>
    </citation>
    <scope>NUCLEOTIDE SEQUENCE [LARGE SCALE GENOMIC DNA]</scope>
    <source>
        <strain evidence="2 3">DSM 21864</strain>
    </source>
</reference>
<name>A0A1M6LU95_9CLOT</name>
<feature type="transmembrane region" description="Helical" evidence="1">
    <location>
        <begin position="115"/>
        <end position="132"/>
    </location>
</feature>
<evidence type="ECO:0000313" key="3">
    <source>
        <dbReference type="Proteomes" id="UP000184080"/>
    </source>
</evidence>
<proteinExistence type="predicted"/>
<protein>
    <recommendedName>
        <fullName evidence="4">TspO and MBR related proteins</fullName>
    </recommendedName>
</protein>
<evidence type="ECO:0008006" key="4">
    <source>
        <dbReference type="Google" id="ProtNLM"/>
    </source>
</evidence>
<organism evidence="2 3">
    <name type="scientific">Clostridium amylolyticum</name>
    <dbReference type="NCBI Taxonomy" id="1121298"/>
    <lineage>
        <taxon>Bacteria</taxon>
        <taxon>Bacillati</taxon>
        <taxon>Bacillota</taxon>
        <taxon>Clostridia</taxon>
        <taxon>Eubacteriales</taxon>
        <taxon>Clostridiaceae</taxon>
        <taxon>Clostridium</taxon>
    </lineage>
</organism>
<feature type="transmembrane region" description="Helical" evidence="1">
    <location>
        <begin position="92"/>
        <end position="109"/>
    </location>
</feature>